<reference evidence="1" key="1">
    <citation type="submission" date="2021-07" db="EMBL/GenBank/DDBJ databases">
        <authorList>
            <person name="Durling M."/>
        </authorList>
    </citation>
    <scope>NUCLEOTIDE SEQUENCE</scope>
</reference>
<keyword evidence="2" id="KW-1185">Reference proteome</keyword>
<accession>A0A9N9L737</accession>
<dbReference type="AlphaFoldDB" id="A0A9N9L737"/>
<organism evidence="1 2">
    <name type="scientific">Hymenoscyphus fraxineus</name>
    <dbReference type="NCBI Taxonomy" id="746836"/>
    <lineage>
        <taxon>Eukaryota</taxon>
        <taxon>Fungi</taxon>
        <taxon>Dikarya</taxon>
        <taxon>Ascomycota</taxon>
        <taxon>Pezizomycotina</taxon>
        <taxon>Leotiomycetes</taxon>
        <taxon>Helotiales</taxon>
        <taxon>Helotiaceae</taxon>
        <taxon>Hymenoscyphus</taxon>
    </lineage>
</organism>
<proteinExistence type="predicted"/>
<sequence length="91" mass="10239">MPSRISEREKRAGGDEALPRQVLVDHINPWDSWLPPFIQDLSSSIPEKKARRSPMEGVMATYFAGCMQTRGIRVSIRRVVGTEPDSTTQVL</sequence>
<protein>
    <submittedName>
        <fullName evidence="1">Uncharacterized protein</fullName>
    </submittedName>
</protein>
<evidence type="ECO:0000313" key="1">
    <source>
        <dbReference type="EMBL" id="CAG8961421.1"/>
    </source>
</evidence>
<comment type="caution">
    <text evidence="1">The sequence shown here is derived from an EMBL/GenBank/DDBJ whole genome shotgun (WGS) entry which is preliminary data.</text>
</comment>
<evidence type="ECO:0000313" key="2">
    <source>
        <dbReference type="Proteomes" id="UP000696280"/>
    </source>
</evidence>
<name>A0A9N9L737_9HELO</name>
<dbReference type="Proteomes" id="UP000696280">
    <property type="component" value="Unassembled WGS sequence"/>
</dbReference>
<dbReference type="EMBL" id="CAJVRL010000108">
    <property type="protein sequence ID" value="CAG8961421.1"/>
    <property type="molecule type" value="Genomic_DNA"/>
</dbReference>
<gene>
    <name evidence="1" type="ORF">HYFRA_00013369</name>
</gene>